<feature type="compositionally biased region" description="Basic and acidic residues" evidence="1">
    <location>
        <begin position="57"/>
        <end position="68"/>
    </location>
</feature>
<sequence length="68" mass="7574">MSVDADGTEAGSLQLQLYQAVPQHPDNLFPFTRVQPVHTVPSPFSTDYAPSRKPQKTYREHLAAHLEG</sequence>
<feature type="non-terminal residue" evidence="2">
    <location>
        <position position="68"/>
    </location>
</feature>
<gene>
    <name evidence="2" type="ORF">IWW36_005758</name>
</gene>
<protein>
    <submittedName>
        <fullName evidence="2">Uncharacterized protein</fullName>
    </submittedName>
</protein>
<evidence type="ECO:0000256" key="1">
    <source>
        <dbReference type="SAM" id="MobiDB-lite"/>
    </source>
</evidence>
<dbReference type="Proteomes" id="UP001139887">
    <property type="component" value="Unassembled WGS sequence"/>
</dbReference>
<evidence type="ECO:0000313" key="2">
    <source>
        <dbReference type="EMBL" id="KAJ2842861.1"/>
    </source>
</evidence>
<dbReference type="OrthoDB" id="5567507at2759"/>
<keyword evidence="3" id="KW-1185">Reference proteome</keyword>
<comment type="caution">
    <text evidence="2">The sequence shown here is derived from an EMBL/GenBank/DDBJ whole genome shotgun (WGS) entry which is preliminary data.</text>
</comment>
<organism evidence="2 3">
    <name type="scientific">Coemansia brasiliensis</name>
    <dbReference type="NCBI Taxonomy" id="2650707"/>
    <lineage>
        <taxon>Eukaryota</taxon>
        <taxon>Fungi</taxon>
        <taxon>Fungi incertae sedis</taxon>
        <taxon>Zoopagomycota</taxon>
        <taxon>Kickxellomycotina</taxon>
        <taxon>Kickxellomycetes</taxon>
        <taxon>Kickxellales</taxon>
        <taxon>Kickxellaceae</taxon>
        <taxon>Coemansia</taxon>
    </lineage>
</organism>
<feature type="region of interest" description="Disordered" evidence="1">
    <location>
        <begin position="42"/>
        <end position="68"/>
    </location>
</feature>
<accession>A0A9W8I2M7</accession>
<reference evidence="2" key="1">
    <citation type="submission" date="2022-07" db="EMBL/GenBank/DDBJ databases">
        <title>Phylogenomic reconstructions and comparative analyses of Kickxellomycotina fungi.</title>
        <authorList>
            <person name="Reynolds N.K."/>
            <person name="Stajich J.E."/>
            <person name="Barry K."/>
            <person name="Grigoriev I.V."/>
            <person name="Crous P."/>
            <person name="Smith M.E."/>
        </authorList>
    </citation>
    <scope>NUCLEOTIDE SEQUENCE</scope>
    <source>
        <strain evidence="2">NRRL 1566</strain>
    </source>
</reference>
<proteinExistence type="predicted"/>
<dbReference type="AlphaFoldDB" id="A0A9W8I2M7"/>
<name>A0A9W8I2M7_9FUNG</name>
<evidence type="ECO:0000313" key="3">
    <source>
        <dbReference type="Proteomes" id="UP001139887"/>
    </source>
</evidence>
<dbReference type="EMBL" id="JANBUW010001608">
    <property type="protein sequence ID" value="KAJ2842861.1"/>
    <property type="molecule type" value="Genomic_DNA"/>
</dbReference>